<evidence type="ECO:0000256" key="2">
    <source>
        <dbReference type="ARBA" id="ARBA00012438"/>
    </source>
</evidence>
<comment type="caution">
    <text evidence="7">The sequence shown here is derived from an EMBL/GenBank/DDBJ whole genome shotgun (WGS) entry which is preliminary data.</text>
</comment>
<dbReference type="InterPro" id="IPR003594">
    <property type="entry name" value="HATPase_dom"/>
</dbReference>
<dbReference type="SUPFAM" id="SSF55781">
    <property type="entry name" value="GAF domain-like"/>
    <property type="match status" value="1"/>
</dbReference>
<protein>
    <recommendedName>
        <fullName evidence="2">histidine kinase</fullName>
        <ecNumber evidence="2">2.7.13.3</ecNumber>
    </recommendedName>
</protein>
<dbReference type="Gene3D" id="1.10.510.10">
    <property type="entry name" value="Transferase(Phosphotransferase) domain 1"/>
    <property type="match status" value="1"/>
</dbReference>
<dbReference type="PROSITE" id="PS50109">
    <property type="entry name" value="HIS_KIN"/>
    <property type="match status" value="1"/>
</dbReference>
<dbReference type="CDD" id="cd00082">
    <property type="entry name" value="HisKA"/>
    <property type="match status" value="1"/>
</dbReference>
<dbReference type="InterPro" id="IPR011009">
    <property type="entry name" value="Kinase-like_dom_sf"/>
</dbReference>
<feature type="compositionally biased region" description="Polar residues" evidence="4">
    <location>
        <begin position="9"/>
        <end position="20"/>
    </location>
</feature>
<dbReference type="SUPFAM" id="SSF52540">
    <property type="entry name" value="P-loop containing nucleoside triphosphate hydrolases"/>
    <property type="match status" value="1"/>
</dbReference>
<evidence type="ECO:0000313" key="7">
    <source>
        <dbReference type="EMBL" id="MFC7288195.1"/>
    </source>
</evidence>
<dbReference type="InterPro" id="IPR027417">
    <property type="entry name" value="P-loop_NTPase"/>
</dbReference>
<evidence type="ECO:0000259" key="6">
    <source>
        <dbReference type="PROSITE" id="PS50109"/>
    </source>
</evidence>
<keyword evidence="3" id="KW-0597">Phosphoprotein</keyword>
<dbReference type="InterPro" id="IPR029016">
    <property type="entry name" value="GAF-like_dom_sf"/>
</dbReference>
<evidence type="ECO:0000256" key="3">
    <source>
        <dbReference type="ARBA" id="ARBA00022553"/>
    </source>
</evidence>
<keyword evidence="8" id="KW-1185">Reference proteome</keyword>
<evidence type="ECO:0000259" key="5">
    <source>
        <dbReference type="PROSITE" id="PS50011"/>
    </source>
</evidence>
<dbReference type="InterPro" id="IPR003018">
    <property type="entry name" value="GAF"/>
</dbReference>
<gene>
    <name evidence="7" type="ORF">ACFQPC_09135</name>
</gene>
<dbReference type="InterPro" id="IPR004358">
    <property type="entry name" value="Sig_transdc_His_kin-like_C"/>
</dbReference>
<dbReference type="CDD" id="cd00075">
    <property type="entry name" value="HATPase"/>
    <property type="match status" value="1"/>
</dbReference>
<dbReference type="Gene3D" id="1.10.287.130">
    <property type="match status" value="1"/>
</dbReference>
<dbReference type="RefSeq" id="WP_382271556.1">
    <property type="nucleotide sequence ID" value="NZ_JBHTBU010000001.1"/>
</dbReference>
<dbReference type="Pfam" id="PF13191">
    <property type="entry name" value="AAA_16"/>
    <property type="match status" value="1"/>
</dbReference>
<accession>A0ABW2IAV7</accession>
<dbReference type="SMART" id="SM00387">
    <property type="entry name" value="HATPase_c"/>
    <property type="match status" value="1"/>
</dbReference>
<dbReference type="SUPFAM" id="SSF48452">
    <property type="entry name" value="TPR-like"/>
    <property type="match status" value="1"/>
</dbReference>
<dbReference type="PANTHER" id="PTHR43642">
    <property type="entry name" value="HYBRID SIGNAL TRANSDUCTION HISTIDINE KINASE G"/>
    <property type="match status" value="1"/>
</dbReference>
<dbReference type="InterPro" id="IPR000719">
    <property type="entry name" value="Prot_kinase_dom"/>
</dbReference>
<dbReference type="SMART" id="SM00065">
    <property type="entry name" value="GAF"/>
    <property type="match status" value="1"/>
</dbReference>
<dbReference type="SUPFAM" id="SSF55874">
    <property type="entry name" value="ATPase domain of HSP90 chaperone/DNA topoisomerase II/histidine kinase"/>
    <property type="match status" value="1"/>
</dbReference>
<dbReference type="EC" id="2.7.13.3" evidence="2"/>
<evidence type="ECO:0000313" key="8">
    <source>
        <dbReference type="Proteomes" id="UP001596542"/>
    </source>
</evidence>
<dbReference type="InterPro" id="IPR005467">
    <property type="entry name" value="His_kinase_dom"/>
</dbReference>
<dbReference type="PRINTS" id="PR00344">
    <property type="entry name" value="BCTRLSENSOR"/>
</dbReference>
<evidence type="ECO:0000256" key="4">
    <source>
        <dbReference type="SAM" id="MobiDB-lite"/>
    </source>
</evidence>
<comment type="catalytic activity">
    <reaction evidence="1">
        <text>ATP + protein L-histidine = ADP + protein N-phospho-L-histidine.</text>
        <dbReference type="EC" id="2.7.13.3"/>
    </reaction>
</comment>
<dbReference type="PANTHER" id="PTHR43642:SF1">
    <property type="entry name" value="HYBRID SIGNAL TRANSDUCTION HISTIDINE KINASE G"/>
    <property type="match status" value="1"/>
</dbReference>
<dbReference type="Pfam" id="PF00069">
    <property type="entry name" value="Pkinase"/>
    <property type="match status" value="1"/>
</dbReference>
<dbReference type="EMBL" id="JBHTBU010000001">
    <property type="protein sequence ID" value="MFC7288195.1"/>
    <property type="molecule type" value="Genomic_DNA"/>
</dbReference>
<evidence type="ECO:0000256" key="1">
    <source>
        <dbReference type="ARBA" id="ARBA00000085"/>
    </source>
</evidence>
<reference evidence="8" key="1">
    <citation type="journal article" date="2019" name="Int. J. Syst. Evol. Microbiol.">
        <title>The Global Catalogue of Microorganisms (GCM) 10K type strain sequencing project: providing services to taxonomists for standard genome sequencing and annotation.</title>
        <authorList>
            <consortium name="The Broad Institute Genomics Platform"/>
            <consortium name="The Broad Institute Genome Sequencing Center for Infectious Disease"/>
            <person name="Wu L."/>
            <person name="Ma J."/>
        </authorList>
    </citation>
    <scope>NUCLEOTIDE SEQUENCE [LARGE SCALE GENOMIC DNA]</scope>
    <source>
        <strain evidence="8">KACC 12508</strain>
    </source>
</reference>
<dbReference type="SMART" id="SM00220">
    <property type="entry name" value="S_TKc"/>
    <property type="match status" value="1"/>
</dbReference>
<name>A0ABW2IAV7_9BURK</name>
<feature type="domain" description="Protein kinase" evidence="5">
    <location>
        <begin position="1"/>
        <end position="207"/>
    </location>
</feature>
<organism evidence="7 8">
    <name type="scientific">Herminiimonas glaciei</name>
    <dbReference type="NCBI Taxonomy" id="523788"/>
    <lineage>
        <taxon>Bacteria</taxon>
        <taxon>Pseudomonadati</taxon>
        <taxon>Pseudomonadota</taxon>
        <taxon>Betaproteobacteria</taxon>
        <taxon>Burkholderiales</taxon>
        <taxon>Oxalobacteraceae</taxon>
        <taxon>Herminiimonas</taxon>
    </lineage>
</organism>
<dbReference type="PROSITE" id="PS50011">
    <property type="entry name" value="PROTEIN_KINASE_DOM"/>
    <property type="match status" value="1"/>
</dbReference>
<feature type="region of interest" description="Disordered" evidence="4">
    <location>
        <begin position="1"/>
        <end position="20"/>
    </location>
</feature>
<dbReference type="SUPFAM" id="SSF56112">
    <property type="entry name" value="Protein kinase-like (PK-like)"/>
    <property type="match status" value="1"/>
</dbReference>
<dbReference type="Gene3D" id="3.30.565.10">
    <property type="entry name" value="Histidine kinase-like ATPase, C-terminal domain"/>
    <property type="match status" value="1"/>
</dbReference>
<dbReference type="Gene3D" id="3.30.450.40">
    <property type="match status" value="1"/>
</dbReference>
<dbReference type="InterPro" id="IPR003661">
    <property type="entry name" value="HisK_dim/P_dom"/>
</dbReference>
<dbReference type="Pfam" id="PF01590">
    <property type="entry name" value="GAF"/>
    <property type="match status" value="1"/>
</dbReference>
<dbReference type="Pfam" id="PF02518">
    <property type="entry name" value="HATPase_c"/>
    <property type="match status" value="1"/>
</dbReference>
<dbReference type="Proteomes" id="UP001596542">
    <property type="component" value="Unassembled WGS sequence"/>
</dbReference>
<dbReference type="InterPro" id="IPR011990">
    <property type="entry name" value="TPR-like_helical_dom_sf"/>
</dbReference>
<dbReference type="InterPro" id="IPR041664">
    <property type="entry name" value="AAA_16"/>
</dbReference>
<sequence>MKSEHQIKFPQQSAWSPLAKRSSQTQVGLHRTMFFRASAISDEADEHVDIPAYDLNAALHLFVALIKGLSEVHKRVDLHQAVCLANLRLLQDGSVEFRNDATVPLAYSSPEQTGRMNRQVDYRSDYYSLGIVLYELLSGHLPFESDNVMELVYSHIAKKPLPPSRFNPAIPETIGNIVLKLLAKNAEDRYQSLEGLLSDIEQCRVALQDSGVVEPFPLAQHDVCDRLQISQKLYGRDCEYARLLTAFKNVTAGTTELLLVTGYSGVGKSSLVNEIHKPVVAQGGYFISGKFDQFKRTIPYSAFNQAFRELMRQILTENESRIAEWRVKLLKALGPNGQLIIDAIPELEFIIGKQPQVPLPSATRNSFNYVMQNFVSVFTRLEHPIVLFLDDLQWADAASLKLISLLMRNLNDPCLLLIGAYRSNEVDIAHPLNLTLDLIRKEANVTTIELSPLSDLSILEMVADTLQCEEAEAISLASLIYRKTLGNPFFIGQFIKSLNSDGFLFFENGRWRWNIAQIEELNITDNVVDLLTKELRRLPESTQRLLTIAACIGSRFDLQTLETVSQRSKQDIGELLHDAIQTGLVLPAEHTVAATALVSYVYQFRHDKVQQAAYEGIAKYEADAIHLEIGRLLLNSLTDEEKEESIFELVDHLNQGRSLLTLQSEKEKLAELNLQAAKKARKSAAFDVHRDCINIAGEFGSVHIWREKQVFMHELYMEKINAAFARADYKEMEKLCQIVCEHSETPGEIIAAKNYLIRCYGAIYKPQELMKTGIEMLEIAGIKIPPNLNEKHILLARLKLKAAMRGRDPLELENLPPATDPEYLLQLHATMAFLGYGFTYLAGSNSVLWVALEMVRRSIHYGSSPHCAYAYAVWGRTLVGKLGKIADGYKFGKVAAQLGGEKISLGAAGIFHGIIRHHREHLRLSLEPLMDIYVKAMETGDRPGAMVALSFSDAIRFQSGGNVQEALQTIRKDLDIYRKMDYAALLGVMIPWALLFSRLVGESITDITQGRDQEDYVQSRKNAADPWGIFYVRTIQAIGEYYFGEFGKARLHAMEAMELPGFHFGTPSSGFLMWVYSLSELALCRPYDAHASATLARVKVWQRQFKDWADHAPMNYRHKWQLVEAERYRVSDRNSLAEQAYEQAIAGARKYGFINDEALAHELTGKFYLGQGKDINARMHLEQAHARYEEWGAFAKAMQMEEAYPILLARVITRRRENSRDLEDARERQVDIQTVIKASQTLSSEIQLDKLLSKLMRLLIENAGAQKGALLLMEHGRLFIQAEVSADGTIVVEQELPLEKSTTLGLAVINYVKRTHGNVVLGDAGNDSQFNGDPYIERERPKSILCLPLQKQGQLVGVLYMENNLAFDAFTSEHTELLQILSTQIAISLENAGLYNDLEQKIEARTQALSHKNTELHDTLNSLRRTQKQLVESAKLASLGQLVAGVAHEINTPLGVGVTGASTLAEETARLKSLFQSGAMKRSDLDAYVGTAGTISKLLLSNMERAATLIQSFKDVAVDQTSEERRTFRLKAYIDEILSNLSPMLRRSEHKVTVNCDETIEVDTYPGALSQVITNLVMNSLLHAFTDHVPGEILIVVRNVYEQGEETDMLELSLSDNGNGIPQENLAKVFDPFFTTTRGRGGSGLGLNIVHNLVNGSLQGQIAVESQLGVGTTFILRFPRNPIEAADTEIDTDGPDHV</sequence>
<feature type="domain" description="Histidine kinase" evidence="6">
    <location>
        <begin position="1445"/>
        <end position="1682"/>
    </location>
</feature>
<dbReference type="InterPro" id="IPR053159">
    <property type="entry name" value="Hybrid_Histidine_Kinase"/>
</dbReference>
<dbReference type="Gene3D" id="3.40.50.300">
    <property type="entry name" value="P-loop containing nucleotide triphosphate hydrolases"/>
    <property type="match status" value="1"/>
</dbReference>
<dbReference type="InterPro" id="IPR036890">
    <property type="entry name" value="HATPase_C_sf"/>
</dbReference>
<proteinExistence type="predicted"/>